<feature type="binding site" evidence="11">
    <location>
        <position position="117"/>
    </location>
    <ligand>
        <name>ATP</name>
        <dbReference type="ChEBI" id="CHEBI:30616"/>
    </ligand>
</feature>
<dbReference type="Proteomes" id="UP000610966">
    <property type="component" value="Unassembled WGS sequence"/>
</dbReference>
<dbReference type="SUPFAM" id="SSF52540">
    <property type="entry name" value="P-loop containing nucleoside triphosphate hydrolases"/>
    <property type="match status" value="1"/>
</dbReference>
<feature type="binding site" evidence="11">
    <location>
        <position position="34"/>
    </location>
    <ligand>
        <name>substrate</name>
    </ligand>
</feature>
<keyword evidence="4 11" id="KW-0028">Amino-acid biosynthesis</keyword>
<evidence type="ECO:0000256" key="9">
    <source>
        <dbReference type="ARBA" id="ARBA00023141"/>
    </source>
</evidence>
<evidence type="ECO:0000256" key="11">
    <source>
        <dbReference type="HAMAP-Rule" id="MF_00109"/>
    </source>
</evidence>
<feature type="binding site" evidence="11">
    <location>
        <position position="80"/>
    </location>
    <ligand>
        <name>substrate</name>
    </ligand>
</feature>
<dbReference type="UniPathway" id="UPA00053">
    <property type="reaction ID" value="UER00088"/>
</dbReference>
<evidence type="ECO:0000256" key="3">
    <source>
        <dbReference type="ARBA" id="ARBA00012154"/>
    </source>
</evidence>
<organism evidence="13 14">
    <name type="scientific">Sphaerimonospora thailandensis</name>
    <dbReference type="NCBI Taxonomy" id="795644"/>
    <lineage>
        <taxon>Bacteria</taxon>
        <taxon>Bacillati</taxon>
        <taxon>Actinomycetota</taxon>
        <taxon>Actinomycetes</taxon>
        <taxon>Streptosporangiales</taxon>
        <taxon>Streptosporangiaceae</taxon>
        <taxon>Sphaerimonospora</taxon>
    </lineage>
</organism>
<protein>
    <recommendedName>
        <fullName evidence="3 11">Shikimate kinase</fullName>
        <shortName evidence="11">SK</shortName>
        <ecNumber evidence="3 11">2.7.1.71</ecNumber>
    </recommendedName>
</protein>
<comment type="subcellular location">
    <subcellularLocation>
        <location evidence="11">Cytoplasm</location>
    </subcellularLocation>
</comment>
<keyword evidence="7 11" id="KW-0418">Kinase</keyword>
<dbReference type="CDD" id="cd00464">
    <property type="entry name" value="SK"/>
    <property type="match status" value="1"/>
</dbReference>
<proteinExistence type="inferred from homology"/>
<evidence type="ECO:0000256" key="7">
    <source>
        <dbReference type="ARBA" id="ARBA00022777"/>
    </source>
</evidence>
<dbReference type="PRINTS" id="PR01100">
    <property type="entry name" value="SHIKIMTKNASE"/>
</dbReference>
<comment type="subunit">
    <text evidence="11">Monomer.</text>
</comment>
<feature type="binding site" evidence="11">
    <location>
        <position position="135"/>
    </location>
    <ligand>
        <name>substrate</name>
    </ligand>
</feature>
<keyword evidence="6 11" id="KW-0547">Nucleotide-binding</keyword>
<keyword evidence="14" id="KW-1185">Reference proteome</keyword>
<evidence type="ECO:0000313" key="13">
    <source>
        <dbReference type="EMBL" id="GIH71433.1"/>
    </source>
</evidence>
<dbReference type="Gene3D" id="3.40.50.300">
    <property type="entry name" value="P-loop containing nucleotide triphosphate hydrolases"/>
    <property type="match status" value="1"/>
</dbReference>
<evidence type="ECO:0000313" key="14">
    <source>
        <dbReference type="Proteomes" id="UP000610966"/>
    </source>
</evidence>
<dbReference type="GO" id="GO:0009423">
    <property type="term" value="P:chorismate biosynthetic process"/>
    <property type="evidence" value="ECO:0007669"/>
    <property type="project" value="UniProtKB-UniRule"/>
</dbReference>
<dbReference type="GO" id="GO:0005524">
    <property type="term" value="F:ATP binding"/>
    <property type="evidence" value="ECO:0007669"/>
    <property type="project" value="UniProtKB-UniRule"/>
</dbReference>
<comment type="function">
    <text evidence="11">Catalyzes the specific phosphorylation of the 3-hydroxyl group of shikimic acid using ATP as a cosubstrate.</text>
</comment>
<dbReference type="GO" id="GO:0005829">
    <property type="term" value="C:cytosol"/>
    <property type="evidence" value="ECO:0007669"/>
    <property type="project" value="TreeGrafter"/>
</dbReference>
<dbReference type="GO" id="GO:0008652">
    <property type="term" value="P:amino acid biosynthetic process"/>
    <property type="evidence" value="ECO:0007669"/>
    <property type="project" value="UniProtKB-KW"/>
</dbReference>
<comment type="pathway">
    <text evidence="1 11">Metabolic intermediate biosynthesis; chorismate biosynthesis; chorismate from D-erythrose 4-phosphate and phosphoenolpyruvate: step 5/7.</text>
</comment>
<dbReference type="PANTHER" id="PTHR21087:SF16">
    <property type="entry name" value="SHIKIMATE KINASE 1, CHLOROPLASTIC"/>
    <property type="match status" value="1"/>
</dbReference>
<dbReference type="EMBL" id="BOOG01000035">
    <property type="protein sequence ID" value="GIH71433.1"/>
    <property type="molecule type" value="Genomic_DNA"/>
</dbReference>
<feature type="compositionally biased region" description="Basic and acidic residues" evidence="12">
    <location>
        <begin position="170"/>
        <end position="183"/>
    </location>
</feature>
<dbReference type="InterPro" id="IPR027417">
    <property type="entry name" value="P-loop_NTPase"/>
</dbReference>
<reference evidence="13" key="1">
    <citation type="submission" date="2021-01" db="EMBL/GenBank/DDBJ databases">
        <title>Whole genome shotgun sequence of Sphaerimonospora thailandensis NBRC 107569.</title>
        <authorList>
            <person name="Komaki H."/>
            <person name="Tamura T."/>
        </authorList>
    </citation>
    <scope>NUCLEOTIDE SEQUENCE</scope>
    <source>
        <strain evidence="13">NBRC 107569</strain>
    </source>
</reference>
<feature type="binding site" evidence="11">
    <location>
        <position position="58"/>
    </location>
    <ligand>
        <name>substrate</name>
    </ligand>
</feature>
<dbReference type="AlphaFoldDB" id="A0A8J3W0T6"/>
<feature type="binding site" evidence="11">
    <location>
        <begin position="12"/>
        <end position="17"/>
    </location>
    <ligand>
        <name>ATP</name>
        <dbReference type="ChEBI" id="CHEBI:30616"/>
    </ligand>
</feature>
<dbReference type="HAMAP" id="MF_00109">
    <property type="entry name" value="Shikimate_kinase"/>
    <property type="match status" value="1"/>
</dbReference>
<accession>A0A8J3W0T6</accession>
<comment type="catalytic activity">
    <reaction evidence="10 11">
        <text>shikimate + ATP = 3-phosphoshikimate + ADP + H(+)</text>
        <dbReference type="Rhea" id="RHEA:13121"/>
        <dbReference type="ChEBI" id="CHEBI:15378"/>
        <dbReference type="ChEBI" id="CHEBI:30616"/>
        <dbReference type="ChEBI" id="CHEBI:36208"/>
        <dbReference type="ChEBI" id="CHEBI:145989"/>
        <dbReference type="ChEBI" id="CHEBI:456216"/>
        <dbReference type="EC" id="2.7.1.71"/>
    </reaction>
</comment>
<sequence>MNSLVVLIGPPGSGKSTVGRLLADRLGVPFRDTDSDVEAVAGKSVSDIFVEDGEARFRELEAAAVREAVHGHQGVLSLGGGAILHEPTQELLAGRRVVYLRVGLDQAVRRVGLASARPLLVLNPRSRLRKLMEERRPIYESLAAITVATDERDPEDVAAQIAAEIASEESAGKHAETGSEKTAGETGEQ</sequence>
<dbReference type="GO" id="GO:0004765">
    <property type="term" value="F:shikimate kinase activity"/>
    <property type="evidence" value="ECO:0007669"/>
    <property type="project" value="UniProtKB-UniRule"/>
</dbReference>
<dbReference type="PANTHER" id="PTHR21087">
    <property type="entry name" value="SHIKIMATE KINASE"/>
    <property type="match status" value="1"/>
</dbReference>
<keyword evidence="11" id="KW-0963">Cytoplasm</keyword>
<evidence type="ECO:0000256" key="8">
    <source>
        <dbReference type="ARBA" id="ARBA00022840"/>
    </source>
</evidence>
<evidence type="ECO:0000256" key="1">
    <source>
        <dbReference type="ARBA" id="ARBA00004842"/>
    </source>
</evidence>
<keyword evidence="5 11" id="KW-0808">Transferase</keyword>
<dbReference type="InterPro" id="IPR031322">
    <property type="entry name" value="Shikimate/glucono_kinase"/>
</dbReference>
<evidence type="ECO:0000256" key="12">
    <source>
        <dbReference type="SAM" id="MobiDB-lite"/>
    </source>
</evidence>
<feature type="region of interest" description="Disordered" evidence="12">
    <location>
        <begin position="166"/>
        <end position="189"/>
    </location>
</feature>
<evidence type="ECO:0000256" key="6">
    <source>
        <dbReference type="ARBA" id="ARBA00022741"/>
    </source>
</evidence>
<comment type="caution">
    <text evidence="13">The sequence shown here is derived from an EMBL/GenBank/DDBJ whole genome shotgun (WGS) entry which is preliminary data.</text>
</comment>
<keyword evidence="11" id="KW-0460">Magnesium</keyword>
<keyword evidence="11" id="KW-0479">Metal-binding</keyword>
<comment type="cofactor">
    <cofactor evidence="11">
        <name>Mg(2+)</name>
        <dbReference type="ChEBI" id="CHEBI:18420"/>
    </cofactor>
    <text evidence="11">Binds 1 Mg(2+) ion per subunit.</text>
</comment>
<dbReference type="InterPro" id="IPR023000">
    <property type="entry name" value="Shikimate_kinase_CS"/>
</dbReference>
<comment type="similarity">
    <text evidence="2 11">Belongs to the shikimate kinase family.</text>
</comment>
<keyword evidence="8 11" id="KW-0067">ATP-binding</keyword>
<evidence type="ECO:0000256" key="4">
    <source>
        <dbReference type="ARBA" id="ARBA00022605"/>
    </source>
</evidence>
<dbReference type="EC" id="2.7.1.71" evidence="3 11"/>
<evidence type="ECO:0000256" key="2">
    <source>
        <dbReference type="ARBA" id="ARBA00006997"/>
    </source>
</evidence>
<dbReference type="RefSeq" id="WP_204017138.1">
    <property type="nucleotide sequence ID" value="NZ_BOOG01000035.1"/>
</dbReference>
<name>A0A8J3W0T6_9ACTN</name>
<dbReference type="GO" id="GO:0000287">
    <property type="term" value="F:magnesium ion binding"/>
    <property type="evidence" value="ECO:0007669"/>
    <property type="project" value="UniProtKB-UniRule"/>
</dbReference>
<feature type="binding site" evidence="11">
    <location>
        <position position="16"/>
    </location>
    <ligand>
        <name>Mg(2+)</name>
        <dbReference type="ChEBI" id="CHEBI:18420"/>
    </ligand>
</feature>
<feature type="binding site" evidence="11">
    <location>
        <position position="152"/>
    </location>
    <ligand>
        <name>ATP</name>
        <dbReference type="ChEBI" id="CHEBI:30616"/>
    </ligand>
</feature>
<keyword evidence="9 11" id="KW-0057">Aromatic amino acid biosynthesis</keyword>
<gene>
    <name evidence="11 13" type="primary">aroK</name>
    <name evidence="13" type="ORF">Mth01_36860</name>
</gene>
<dbReference type="PROSITE" id="PS01128">
    <property type="entry name" value="SHIKIMATE_KINASE"/>
    <property type="match status" value="1"/>
</dbReference>
<evidence type="ECO:0000256" key="10">
    <source>
        <dbReference type="ARBA" id="ARBA00048567"/>
    </source>
</evidence>
<dbReference type="Pfam" id="PF01202">
    <property type="entry name" value="SKI"/>
    <property type="match status" value="1"/>
</dbReference>
<dbReference type="InterPro" id="IPR000623">
    <property type="entry name" value="Shikimate_kinase/TSH1"/>
</dbReference>
<dbReference type="GO" id="GO:0009073">
    <property type="term" value="P:aromatic amino acid family biosynthetic process"/>
    <property type="evidence" value="ECO:0007669"/>
    <property type="project" value="UniProtKB-KW"/>
</dbReference>
<evidence type="ECO:0000256" key="5">
    <source>
        <dbReference type="ARBA" id="ARBA00022679"/>
    </source>
</evidence>